<dbReference type="Proteomes" id="UP001161247">
    <property type="component" value="Chromosome 2"/>
</dbReference>
<feature type="region of interest" description="Disordered" evidence="1">
    <location>
        <begin position="526"/>
        <end position="561"/>
    </location>
</feature>
<dbReference type="Pfam" id="PF10453">
    <property type="entry name" value="NUFIP1"/>
    <property type="match status" value="1"/>
</dbReference>
<dbReference type="InterPro" id="IPR019496">
    <property type="entry name" value="NUFIP1_cons_dom"/>
</dbReference>
<evidence type="ECO:0000313" key="4">
    <source>
        <dbReference type="Proteomes" id="UP001161247"/>
    </source>
</evidence>
<evidence type="ECO:0000259" key="2">
    <source>
        <dbReference type="Pfam" id="PF10453"/>
    </source>
</evidence>
<dbReference type="PANTHER" id="PTHR13309">
    <property type="entry name" value="NUCLEAR FRAGILE X MENTAL RETARDATION PROTEIN INTERACTING PROTEIN 1"/>
    <property type="match status" value="1"/>
</dbReference>
<feature type="compositionally biased region" description="Basic and acidic residues" evidence="1">
    <location>
        <begin position="406"/>
        <end position="427"/>
    </location>
</feature>
<feature type="region of interest" description="Disordered" evidence="1">
    <location>
        <begin position="375"/>
        <end position="456"/>
    </location>
</feature>
<feature type="compositionally biased region" description="Basic residues" evidence="1">
    <location>
        <begin position="252"/>
        <end position="261"/>
    </location>
</feature>
<protein>
    <submittedName>
        <fullName evidence="3">OLC1v1033147C1</fullName>
    </submittedName>
</protein>
<dbReference type="GO" id="GO:0003723">
    <property type="term" value="F:RNA binding"/>
    <property type="evidence" value="ECO:0007669"/>
    <property type="project" value="InterPro"/>
</dbReference>
<dbReference type="EMBL" id="OX459119">
    <property type="protein sequence ID" value="CAI9096898.1"/>
    <property type="molecule type" value="Genomic_DNA"/>
</dbReference>
<feature type="compositionally biased region" description="Basic and acidic residues" evidence="1">
    <location>
        <begin position="381"/>
        <end position="398"/>
    </location>
</feature>
<gene>
    <name evidence="3" type="ORF">OLC1_LOCUS7536</name>
</gene>
<feature type="compositionally biased region" description="Acidic residues" evidence="1">
    <location>
        <begin position="552"/>
        <end position="561"/>
    </location>
</feature>
<feature type="region of interest" description="Disordered" evidence="1">
    <location>
        <begin position="220"/>
        <end position="291"/>
    </location>
</feature>
<keyword evidence="4" id="KW-1185">Reference proteome</keyword>
<dbReference type="GO" id="GO:0000492">
    <property type="term" value="P:box C/D snoRNP assembly"/>
    <property type="evidence" value="ECO:0007669"/>
    <property type="project" value="TreeGrafter"/>
</dbReference>
<proteinExistence type="predicted"/>
<evidence type="ECO:0000313" key="3">
    <source>
        <dbReference type="EMBL" id="CAI9096898.1"/>
    </source>
</evidence>
<sequence length="561" mass="62446">MNPASSSNSRGVNHFYPVQNPQGLNHPAAMNQLNNVNNGLGMPQNFPFHSMGPHFVNQNPYLGFPNQIDANQLFQLQMFNLNNQVLPGNLNIPQNVAFTADKQPPNIIIPQNVPFCGNIQPVNLSLPQSVGFHMNPLPANFNIPQNASFAGNGQMGFVDPRGIAHAQNRGSMIASNGTPVNAQQMLGSSSLGQGIGPAPPSQNQTNFHAQPAKFQGSQRNAMGKNAKNNGKPAHNKNHKSISKHDASGSRTMKPRFQKMHNSKGNFRSPNVQTRKGNGNGGARQSSVVNSAIPDQVEEKRIVTLNYTDKEIEQWREERRKHYPSKANIEKKLMEKMTKPEVFDKVAQLRRQQLKEVLAKQAELGCEVAEIPSYYLSNPDQPVHEKKSGGKAFSKKENFQNRFKKRGIVDKKPSFPNKKDFSNHHASDGNDSDDSGPKMKRPKNDNAQHPTRKSEPTLLQKLLSADIKRDQHHLLQACRFMVLNSFFKGWPEKELKFPQVIIKETEIPNGLDLEECSSEKYSPVLGKIEQPVGNNDDYDNNSSLVQEIGSGEPQDEEGEIID</sequence>
<name>A0AAV1CQM1_OLDCO</name>
<accession>A0AAV1CQM1</accession>
<dbReference type="GO" id="GO:0005634">
    <property type="term" value="C:nucleus"/>
    <property type="evidence" value="ECO:0007669"/>
    <property type="project" value="TreeGrafter"/>
</dbReference>
<dbReference type="InterPro" id="IPR039136">
    <property type="entry name" value="NUFIP1-like"/>
</dbReference>
<feature type="domain" description="FMR1-interacting protein 1 conserved" evidence="2">
    <location>
        <begin position="294"/>
        <end position="337"/>
    </location>
</feature>
<feature type="compositionally biased region" description="Polar residues" evidence="1">
    <location>
        <begin position="262"/>
        <end position="289"/>
    </location>
</feature>
<dbReference type="PANTHER" id="PTHR13309:SF0">
    <property type="entry name" value="FMR1-INTERACTING PROTEIN NUFIP1"/>
    <property type="match status" value="1"/>
</dbReference>
<reference evidence="3" key="1">
    <citation type="submission" date="2023-03" db="EMBL/GenBank/DDBJ databases">
        <authorList>
            <person name="Julca I."/>
        </authorList>
    </citation>
    <scope>NUCLEOTIDE SEQUENCE</scope>
</reference>
<dbReference type="AlphaFoldDB" id="A0AAV1CQM1"/>
<evidence type="ECO:0000256" key="1">
    <source>
        <dbReference type="SAM" id="MobiDB-lite"/>
    </source>
</evidence>
<feature type="compositionally biased region" description="Low complexity" evidence="1">
    <location>
        <begin position="223"/>
        <end position="232"/>
    </location>
</feature>
<organism evidence="3 4">
    <name type="scientific">Oldenlandia corymbosa var. corymbosa</name>
    <dbReference type="NCBI Taxonomy" id="529605"/>
    <lineage>
        <taxon>Eukaryota</taxon>
        <taxon>Viridiplantae</taxon>
        <taxon>Streptophyta</taxon>
        <taxon>Embryophyta</taxon>
        <taxon>Tracheophyta</taxon>
        <taxon>Spermatophyta</taxon>
        <taxon>Magnoliopsida</taxon>
        <taxon>eudicotyledons</taxon>
        <taxon>Gunneridae</taxon>
        <taxon>Pentapetalae</taxon>
        <taxon>asterids</taxon>
        <taxon>lamiids</taxon>
        <taxon>Gentianales</taxon>
        <taxon>Rubiaceae</taxon>
        <taxon>Rubioideae</taxon>
        <taxon>Spermacoceae</taxon>
        <taxon>Hedyotis-Oldenlandia complex</taxon>
        <taxon>Oldenlandia</taxon>
    </lineage>
</organism>